<organism evidence="2">
    <name type="scientific">Siphoviridae sp. ctio73</name>
    <dbReference type="NCBI Taxonomy" id="2826435"/>
    <lineage>
        <taxon>Viruses</taxon>
        <taxon>Duplodnaviria</taxon>
        <taxon>Heunggongvirae</taxon>
        <taxon>Uroviricota</taxon>
        <taxon>Caudoviricetes</taxon>
    </lineage>
</organism>
<dbReference type="SUPFAM" id="SSF69279">
    <property type="entry name" value="Phage tail proteins"/>
    <property type="match status" value="1"/>
</dbReference>
<dbReference type="EMBL" id="BK015009">
    <property type="protein sequence ID" value="DAD86875.1"/>
    <property type="molecule type" value="Genomic_DNA"/>
</dbReference>
<proteinExistence type="predicted"/>
<feature type="region of interest" description="Disordered" evidence="1">
    <location>
        <begin position="228"/>
        <end position="253"/>
    </location>
</feature>
<name>A0A8S5MYB7_9CAUD</name>
<evidence type="ECO:0000256" key="1">
    <source>
        <dbReference type="SAM" id="MobiDB-lite"/>
    </source>
</evidence>
<accession>A0A8S5MYB7</accession>
<evidence type="ECO:0000313" key="2">
    <source>
        <dbReference type="EMBL" id="DAD86875.1"/>
    </source>
</evidence>
<protein>
    <submittedName>
        <fullName evidence="2">43 kDa tail protein</fullName>
    </submittedName>
</protein>
<sequence length="357" mass="39524">MRNGPTLAALSDGLSIGARINIIRGGEVLKTGIPASEVKVEWSSTNRQVPGALSYSCPMSWVPEWPLDALNNFGQRSMVTALYENRRGDYWEIPLGEFVNMEWSVSKEKVNVSCKDLTQILADNPRPWPSSPAAGATLLSEANELAEYVRVKLEDDVWDAPIPRTTQWGNSRIESIYKLVESRGCGIRSGADGMLHIFKLRDKTAPDEIYTYESGFLLEAPRAPRSGGRRPNRWYVTGSKQQRAQGEQEERWTAERKITDPPYEPGGYGWVTSHKEFSAASSAREVSEAADTYMIQDISSRSSRSLTIIPDARIEVGDIVGAITEQGEHIAGRVTAYSLPLSDPSATMRVDIEVLGE</sequence>
<reference evidence="2" key="1">
    <citation type="journal article" date="2021" name="Proc. Natl. Acad. Sci. U.S.A.">
        <title>A Catalog of Tens of Thousands of Viruses from Human Metagenomes Reveals Hidden Associations with Chronic Diseases.</title>
        <authorList>
            <person name="Tisza M.J."/>
            <person name="Buck C.B."/>
        </authorList>
    </citation>
    <scope>NUCLEOTIDE SEQUENCE</scope>
    <source>
        <strain evidence="2">Ctio73</strain>
    </source>
</reference>